<proteinExistence type="predicted"/>
<dbReference type="EMBL" id="MSLT01000012">
    <property type="protein sequence ID" value="OUD14076.1"/>
    <property type="molecule type" value="Genomic_DNA"/>
</dbReference>
<organism evidence="2 3">
    <name type="scientific">Thioflexithrix psekupsensis</name>
    <dbReference type="NCBI Taxonomy" id="1570016"/>
    <lineage>
        <taxon>Bacteria</taxon>
        <taxon>Pseudomonadati</taxon>
        <taxon>Pseudomonadota</taxon>
        <taxon>Gammaproteobacteria</taxon>
        <taxon>Thiotrichales</taxon>
        <taxon>Thioflexithrix</taxon>
    </lineage>
</organism>
<comment type="caution">
    <text evidence="2">The sequence shown here is derived from an EMBL/GenBank/DDBJ whole genome shotgun (WGS) entry which is preliminary data.</text>
</comment>
<dbReference type="OrthoDB" id="5195601at2"/>
<gene>
    <name evidence="2" type="ORF">TPSD3_06980</name>
</gene>
<reference evidence="2 3" key="1">
    <citation type="submission" date="2016-12" db="EMBL/GenBank/DDBJ databases">
        <title>Thioflexothrix psekupsii D3 genome sequencing and assembly.</title>
        <authorList>
            <person name="Fomenkov A."/>
            <person name="Vincze T."/>
            <person name="Grabovich M."/>
            <person name="Anton B.P."/>
            <person name="Dubinina G."/>
            <person name="Orlova M."/>
            <person name="Belousova E."/>
            <person name="Roberts R.J."/>
        </authorList>
    </citation>
    <scope>NUCLEOTIDE SEQUENCE [LARGE SCALE GENOMIC DNA]</scope>
    <source>
        <strain evidence="2">D3</strain>
    </source>
</reference>
<keyword evidence="1" id="KW-0472">Membrane</keyword>
<dbReference type="RefSeq" id="WP_086487860.1">
    <property type="nucleotide sequence ID" value="NZ_MSLT01000012.1"/>
</dbReference>
<protein>
    <submittedName>
        <fullName evidence="2">Uncharacterized protein</fullName>
    </submittedName>
</protein>
<evidence type="ECO:0000313" key="3">
    <source>
        <dbReference type="Proteomes" id="UP000194798"/>
    </source>
</evidence>
<feature type="transmembrane region" description="Helical" evidence="1">
    <location>
        <begin position="42"/>
        <end position="63"/>
    </location>
</feature>
<name>A0A251X7V3_9GAMM</name>
<evidence type="ECO:0000313" key="2">
    <source>
        <dbReference type="EMBL" id="OUD14076.1"/>
    </source>
</evidence>
<feature type="transmembrane region" description="Helical" evidence="1">
    <location>
        <begin position="109"/>
        <end position="133"/>
    </location>
</feature>
<dbReference type="AlphaFoldDB" id="A0A251X7V3"/>
<accession>A0A251X7V3</accession>
<evidence type="ECO:0000256" key="1">
    <source>
        <dbReference type="SAM" id="Phobius"/>
    </source>
</evidence>
<dbReference type="Proteomes" id="UP000194798">
    <property type="component" value="Unassembled WGS sequence"/>
</dbReference>
<keyword evidence="1" id="KW-1133">Transmembrane helix</keyword>
<keyword evidence="3" id="KW-1185">Reference proteome</keyword>
<keyword evidence="1" id="KW-0812">Transmembrane</keyword>
<feature type="transmembrane region" description="Helical" evidence="1">
    <location>
        <begin position="7"/>
        <end position="30"/>
    </location>
</feature>
<feature type="transmembrane region" description="Helical" evidence="1">
    <location>
        <begin position="83"/>
        <end position="103"/>
    </location>
</feature>
<sequence length="142" mass="15785">MKPIIHVLASVVAMFCILGFWIASVVSELFLSEQDVMLIKQAILYGMLILIPAMAITGGSGFLLAGNRGGRFINNKKNRMKFIVLNGVLIMIPCAFFLSYQANRGQFDFVFYSVQTVELLMGMIQLILMGLNFRDGLRLAGK</sequence>